<dbReference type="OrthoDB" id="9793353at2"/>
<keyword evidence="3 4" id="KW-0687">Ribonucleoprotein</keyword>
<keyword evidence="2 4" id="KW-0689">Ribosomal protein</keyword>
<dbReference type="InterPro" id="IPR012678">
    <property type="entry name" value="Ribosomal_uL23/eL15/eS24_sf"/>
</dbReference>
<name>F8L3X3_SIMNZ</name>
<evidence type="ECO:0000256" key="2">
    <source>
        <dbReference type="ARBA" id="ARBA00022980"/>
    </source>
</evidence>
<dbReference type="EMBL" id="FR872582">
    <property type="protein sequence ID" value="CCB90003.1"/>
    <property type="molecule type" value="Genomic_DNA"/>
</dbReference>
<dbReference type="AlphaFoldDB" id="F8L3X3"/>
<dbReference type="GO" id="GO:0005840">
    <property type="term" value="C:ribosome"/>
    <property type="evidence" value="ECO:0007669"/>
    <property type="project" value="UniProtKB-KW"/>
</dbReference>
<comment type="function">
    <text evidence="4">One of the early assembly proteins it binds 23S rRNA. One of the proteins that surrounds the polypeptide exit tunnel on the outside of the ribosome. Forms the main docking site for trigger factor binding to the ribosome.</text>
</comment>
<keyword evidence="6" id="KW-1185">Reference proteome</keyword>
<dbReference type="eggNOG" id="COG0089">
    <property type="taxonomic scope" value="Bacteria"/>
</dbReference>
<comment type="similarity">
    <text evidence="1 4">Belongs to the universal ribosomal protein uL23 family.</text>
</comment>
<comment type="subunit">
    <text evidence="4">Part of the 50S ribosomal subunit. Contacts protein L29, and trigger factor when it is bound to the ribosome.</text>
</comment>
<evidence type="ECO:0000256" key="4">
    <source>
        <dbReference type="HAMAP-Rule" id="MF_01369"/>
    </source>
</evidence>
<evidence type="ECO:0000313" key="5">
    <source>
        <dbReference type="EMBL" id="CCB90003.1"/>
    </source>
</evidence>
<evidence type="ECO:0000256" key="1">
    <source>
        <dbReference type="ARBA" id="ARBA00006700"/>
    </source>
</evidence>
<protein>
    <recommendedName>
        <fullName evidence="4">Large ribosomal subunit protein uL23</fullName>
    </recommendedName>
</protein>
<dbReference type="Pfam" id="PF00276">
    <property type="entry name" value="Ribosomal_L23"/>
    <property type="match status" value="1"/>
</dbReference>
<dbReference type="PANTHER" id="PTHR11620">
    <property type="entry name" value="60S RIBOSOMAL PROTEIN L23A"/>
    <property type="match status" value="1"/>
</dbReference>
<organism evidence="5 6">
    <name type="scientific">Simkania negevensis (strain ATCC VR-1471 / DSM 27360 / Z)</name>
    <dbReference type="NCBI Taxonomy" id="331113"/>
    <lineage>
        <taxon>Bacteria</taxon>
        <taxon>Pseudomonadati</taxon>
        <taxon>Chlamydiota</taxon>
        <taxon>Chlamydiia</taxon>
        <taxon>Parachlamydiales</taxon>
        <taxon>Simkaniaceae</taxon>
        <taxon>Simkania</taxon>
    </lineage>
</organism>
<dbReference type="Proteomes" id="UP000000496">
    <property type="component" value="Chromosome gsn.131"/>
</dbReference>
<evidence type="ECO:0000256" key="3">
    <source>
        <dbReference type="ARBA" id="ARBA00023274"/>
    </source>
</evidence>
<keyword evidence="4" id="KW-0699">rRNA-binding</keyword>
<dbReference type="GO" id="GO:0003735">
    <property type="term" value="F:structural constituent of ribosome"/>
    <property type="evidence" value="ECO:0007669"/>
    <property type="project" value="InterPro"/>
</dbReference>
<dbReference type="STRING" id="331113.SNE_A21260"/>
<gene>
    <name evidence="4 5" type="primary">rplW</name>
    <name evidence="5" type="ordered locus">SNE_A21260</name>
</gene>
<dbReference type="InterPro" id="IPR013025">
    <property type="entry name" value="Ribosomal_uL23-like"/>
</dbReference>
<dbReference type="GO" id="GO:1990904">
    <property type="term" value="C:ribonucleoprotein complex"/>
    <property type="evidence" value="ECO:0007669"/>
    <property type="project" value="UniProtKB-KW"/>
</dbReference>
<dbReference type="HOGENOM" id="CLU_037562_3_1_0"/>
<dbReference type="GO" id="GO:0006412">
    <property type="term" value="P:translation"/>
    <property type="evidence" value="ECO:0007669"/>
    <property type="project" value="UniProtKB-UniRule"/>
</dbReference>
<dbReference type="NCBIfam" id="NF004363">
    <property type="entry name" value="PRK05738.2-4"/>
    <property type="match status" value="1"/>
</dbReference>
<dbReference type="HAMAP" id="MF_01369_B">
    <property type="entry name" value="Ribosomal_uL23_B"/>
    <property type="match status" value="1"/>
</dbReference>
<evidence type="ECO:0000313" key="6">
    <source>
        <dbReference type="Proteomes" id="UP000000496"/>
    </source>
</evidence>
<dbReference type="Gene3D" id="3.30.70.330">
    <property type="match status" value="1"/>
</dbReference>
<dbReference type="RefSeq" id="WP_013944469.1">
    <property type="nucleotide sequence ID" value="NC_015713.1"/>
</dbReference>
<dbReference type="GO" id="GO:0019843">
    <property type="term" value="F:rRNA binding"/>
    <property type="evidence" value="ECO:0007669"/>
    <property type="project" value="UniProtKB-UniRule"/>
</dbReference>
<keyword evidence="4" id="KW-0694">RNA-binding</keyword>
<dbReference type="SUPFAM" id="SSF54189">
    <property type="entry name" value="Ribosomal proteins S24e, L23 and L15e"/>
    <property type="match status" value="1"/>
</dbReference>
<reference evidence="5 6" key="1">
    <citation type="journal article" date="2011" name="Mol. Biol. Evol.">
        <title>Unity in variety--the pan-genome of the Chlamydiae.</title>
        <authorList>
            <person name="Collingro A."/>
            <person name="Tischler P."/>
            <person name="Weinmaier T."/>
            <person name="Penz T."/>
            <person name="Heinz E."/>
            <person name="Brunham R.C."/>
            <person name="Read T.D."/>
            <person name="Bavoil P.M."/>
            <person name="Sachse K."/>
            <person name="Kahane S."/>
            <person name="Friedman M.G."/>
            <person name="Rattei T."/>
            <person name="Myers G.S."/>
            <person name="Horn M."/>
        </authorList>
    </citation>
    <scope>NUCLEOTIDE SEQUENCE [LARGE SCALE GENOMIC DNA]</scope>
    <source>
        <strain evidence="6">ATCC VR-1471 / Z</strain>
    </source>
</reference>
<sequence>MNKRGPYRVIRSRYVTEKTTVLEQLQHTASNRSIARCESPKFVFIVDKDATKAEIAHAVETIYAEKKIKVKKVNTINVKPKKRRVRGRLGYRSGVKKAIVTLDKGDTIDEGA</sequence>
<proteinExistence type="inferred from homology"/>
<dbReference type="KEGG" id="sng:SNE_A21260"/>
<accession>F8L3X3</accession>
<dbReference type="InterPro" id="IPR012677">
    <property type="entry name" value="Nucleotide-bd_a/b_plait_sf"/>
</dbReference>